<sequence length="909" mass="101971">MSAGATSLIFSYYNLKGDEVSWTRRMHEQYGEVVRLSPDRLSYINPQAWKDIAGHRVGNRKENSKDPRFLGRAYNGEDSIVTVMDTKEHSSTRKIFSHAFSEKALRLQEPMIRDYVGQLREVLYEKSNEQVDLVKLYNCTTFDIMGDLAFGEPLGLLQASEYTPWVKAVFLSIKAGTFLRLARQYPFFQNIVELLTPKSLKEKRRLHFEHAVERVDRRLANGDNPDKPDIWSLILEKEGDQLDVGKMHANASIFMVAGTETTATLLSGLTFYLLKNPDKMQKVQDEVRALSEEDLTLDMLPRLPYMNACFEEALRVYPPVPIGLPRVVPKGGNAICGDWIPANTRVYVSQKAAYSSPLNFKDPDSFIPERWLPDTGYDGDKKEVMQPFSYGPRNCVGKNLAYHEMRIIFATVLWHFDLELCQESSFHTQNFDRRLMEKDHESGRSGRIPHFQRVFNQGVVNDDIINHLYRGSGTENDPFLVTWIDNDPINPMNYSTGMKWSITMLVAIATLAVAFVSSAYSGGVAEILEEFQISQIIGTLGISLFVLGFAIGPLAWAPLSELYGRQYLFFGTYMCLTAFNAGAAGSQNIETLIILRFLAVGGFVGQSIGWRWIEGVMAIFTGVLWIVYTVFIPETYAPVLLKKRAAALSKRTGDVYKSKSEVEQGTKSIGTAFKTALIRPWQLLFLEPIVLLLSIYMAVIYGTLYMLFGAFPIVYQQGRGWSQGIGGLAFLGVAVGMIAATIYSIWDNKRYNKAIEASPSGIAAPEARLPPALLGSVIMPIGLFWFAWTNGPNIHWIVSIIASVPFGFSMVLVFLSIMNYLIDAYLIYAASALAANSVLRSLFGAAFPLFTSDMYKNLGIHWASSVPAFLALACVPFPFLFYKYGAAIRQRCKYAAEAAEFLEKMQQKG</sequence>
<dbReference type="InterPro" id="IPR036396">
    <property type="entry name" value="Cyt_P450_sf"/>
</dbReference>
<feature type="transmembrane region" description="Helical" evidence="10">
    <location>
        <begin position="767"/>
        <end position="788"/>
    </location>
</feature>
<organism evidence="11 12">
    <name type="scientific">Alternaria atra</name>
    <dbReference type="NCBI Taxonomy" id="119953"/>
    <lineage>
        <taxon>Eukaryota</taxon>
        <taxon>Fungi</taxon>
        <taxon>Dikarya</taxon>
        <taxon>Ascomycota</taxon>
        <taxon>Pezizomycotina</taxon>
        <taxon>Dothideomycetes</taxon>
        <taxon>Pleosporomycetidae</taxon>
        <taxon>Pleosporales</taxon>
        <taxon>Pleosporineae</taxon>
        <taxon>Pleosporaceae</taxon>
        <taxon>Alternaria</taxon>
        <taxon>Alternaria sect. Ulocladioides</taxon>
    </lineage>
</organism>
<evidence type="ECO:0000256" key="5">
    <source>
        <dbReference type="ARBA" id="ARBA00022723"/>
    </source>
</evidence>
<keyword evidence="5 9" id="KW-0479">Metal-binding</keyword>
<feature type="transmembrane region" description="Helical" evidence="10">
    <location>
        <begin position="689"/>
        <end position="713"/>
    </location>
</feature>
<dbReference type="PANTHER" id="PTHR23502">
    <property type="entry name" value="MAJOR FACILITATOR SUPERFAMILY"/>
    <property type="match status" value="1"/>
</dbReference>
<dbReference type="Pfam" id="PF07690">
    <property type="entry name" value="MFS_1"/>
    <property type="match status" value="1"/>
</dbReference>
<keyword evidence="2" id="KW-0813">Transport</keyword>
<dbReference type="OrthoDB" id="446368at2759"/>
<name>A0A8J2IC16_9PLEO</name>
<accession>A0A8J2IC16</accession>
<dbReference type="GO" id="GO:0004497">
    <property type="term" value="F:monooxygenase activity"/>
    <property type="evidence" value="ECO:0007669"/>
    <property type="project" value="InterPro"/>
</dbReference>
<feature type="transmembrane region" description="Helical" evidence="10">
    <location>
        <begin position="593"/>
        <end position="613"/>
    </location>
</feature>
<evidence type="ECO:0000256" key="7">
    <source>
        <dbReference type="ARBA" id="ARBA00023004"/>
    </source>
</evidence>
<feature type="transmembrane region" description="Helical" evidence="10">
    <location>
        <begin position="825"/>
        <end position="850"/>
    </location>
</feature>
<keyword evidence="8 10" id="KW-0472">Membrane</keyword>
<dbReference type="PANTHER" id="PTHR23502:SF186">
    <property type="entry name" value="MAJOR FACILITATOR SUPERFAMILY (MFS) PROFILE DOMAIN-CONTAINING PROTEIN"/>
    <property type="match status" value="1"/>
</dbReference>
<dbReference type="InterPro" id="IPR017972">
    <property type="entry name" value="Cyt_P450_CS"/>
</dbReference>
<dbReference type="RefSeq" id="XP_043175274.1">
    <property type="nucleotide sequence ID" value="XM_043319339.1"/>
</dbReference>
<dbReference type="InterPro" id="IPR011701">
    <property type="entry name" value="MFS"/>
</dbReference>
<dbReference type="Gene3D" id="1.10.630.10">
    <property type="entry name" value="Cytochrome P450"/>
    <property type="match status" value="1"/>
</dbReference>
<evidence type="ECO:0000256" key="3">
    <source>
        <dbReference type="ARBA" id="ARBA00022475"/>
    </source>
</evidence>
<feature type="transmembrane region" description="Helical" evidence="10">
    <location>
        <begin position="567"/>
        <end position="586"/>
    </location>
</feature>
<evidence type="ECO:0000256" key="2">
    <source>
        <dbReference type="ARBA" id="ARBA00022448"/>
    </source>
</evidence>
<keyword evidence="3" id="KW-1003">Cell membrane</keyword>
<dbReference type="SUPFAM" id="SSF48264">
    <property type="entry name" value="Cytochrome P450"/>
    <property type="match status" value="1"/>
</dbReference>
<feature type="transmembrane region" description="Helical" evidence="10">
    <location>
        <begin position="794"/>
        <end position="818"/>
    </location>
</feature>
<dbReference type="InterPro" id="IPR002401">
    <property type="entry name" value="Cyt_P450_E_grp-I"/>
</dbReference>
<dbReference type="GO" id="GO:0016705">
    <property type="term" value="F:oxidoreductase activity, acting on paired donors, with incorporation or reduction of molecular oxygen"/>
    <property type="evidence" value="ECO:0007669"/>
    <property type="project" value="InterPro"/>
</dbReference>
<dbReference type="InterPro" id="IPR036259">
    <property type="entry name" value="MFS_trans_sf"/>
</dbReference>
<feature type="binding site" description="axial binding residue" evidence="9">
    <location>
        <position position="395"/>
    </location>
    <ligand>
        <name>heme</name>
        <dbReference type="ChEBI" id="CHEBI:30413"/>
    </ligand>
    <ligandPart>
        <name>Fe</name>
        <dbReference type="ChEBI" id="CHEBI:18248"/>
    </ligandPart>
</feature>
<dbReference type="PRINTS" id="PR00463">
    <property type="entry name" value="EP450I"/>
</dbReference>
<evidence type="ECO:0000256" key="1">
    <source>
        <dbReference type="ARBA" id="ARBA00004651"/>
    </source>
</evidence>
<dbReference type="EMBL" id="CAJRGZ010000030">
    <property type="protein sequence ID" value="CAG5186763.1"/>
    <property type="molecule type" value="Genomic_DNA"/>
</dbReference>
<dbReference type="GO" id="GO:0020037">
    <property type="term" value="F:heme binding"/>
    <property type="evidence" value="ECO:0007669"/>
    <property type="project" value="InterPro"/>
</dbReference>
<feature type="transmembrane region" description="Helical" evidence="10">
    <location>
        <begin position="862"/>
        <end position="882"/>
    </location>
</feature>
<evidence type="ECO:0000313" key="11">
    <source>
        <dbReference type="EMBL" id="CAG5186763.1"/>
    </source>
</evidence>
<evidence type="ECO:0000256" key="4">
    <source>
        <dbReference type="ARBA" id="ARBA00022692"/>
    </source>
</evidence>
<reference evidence="11" key="1">
    <citation type="submission" date="2021-05" db="EMBL/GenBank/DDBJ databases">
        <authorList>
            <person name="Stam R."/>
        </authorList>
    </citation>
    <scope>NUCLEOTIDE SEQUENCE</scope>
    <source>
        <strain evidence="11">CS162</strain>
    </source>
</reference>
<dbReference type="GO" id="GO:0005506">
    <property type="term" value="F:iron ion binding"/>
    <property type="evidence" value="ECO:0007669"/>
    <property type="project" value="InterPro"/>
</dbReference>
<feature type="transmembrane region" description="Helical" evidence="10">
    <location>
        <begin position="619"/>
        <end position="641"/>
    </location>
</feature>
<evidence type="ECO:0000256" key="8">
    <source>
        <dbReference type="ARBA" id="ARBA00023136"/>
    </source>
</evidence>
<dbReference type="Proteomes" id="UP000676310">
    <property type="component" value="Unassembled WGS sequence"/>
</dbReference>
<dbReference type="CDD" id="cd11058">
    <property type="entry name" value="CYP60B-like"/>
    <property type="match status" value="1"/>
</dbReference>
<dbReference type="CDD" id="cd17323">
    <property type="entry name" value="MFS_Tpo1_MDR_like"/>
    <property type="match status" value="1"/>
</dbReference>
<evidence type="ECO:0008006" key="13">
    <source>
        <dbReference type="Google" id="ProtNLM"/>
    </source>
</evidence>
<keyword evidence="12" id="KW-1185">Reference proteome</keyword>
<dbReference type="PROSITE" id="PS00086">
    <property type="entry name" value="CYTOCHROME_P450"/>
    <property type="match status" value="1"/>
</dbReference>
<dbReference type="Pfam" id="PF00067">
    <property type="entry name" value="p450"/>
    <property type="match status" value="1"/>
</dbReference>
<keyword evidence="6 10" id="KW-1133">Transmembrane helix</keyword>
<protein>
    <recommendedName>
        <fullName evidence="13">Cytochrome P450 monooxygenase</fullName>
    </recommendedName>
</protein>
<evidence type="ECO:0000256" key="9">
    <source>
        <dbReference type="PIRSR" id="PIRSR602401-1"/>
    </source>
</evidence>
<keyword evidence="7 9" id="KW-0408">Iron</keyword>
<keyword evidence="9" id="KW-0349">Heme</keyword>
<gene>
    <name evidence="11" type="ORF">ALTATR162_LOCUS11697</name>
</gene>
<evidence type="ECO:0000256" key="6">
    <source>
        <dbReference type="ARBA" id="ARBA00022989"/>
    </source>
</evidence>
<comment type="subcellular location">
    <subcellularLocation>
        <location evidence="1">Cell membrane</location>
        <topology evidence="1">Multi-pass membrane protein</topology>
    </subcellularLocation>
</comment>
<dbReference type="PRINTS" id="PR00385">
    <property type="entry name" value="P450"/>
</dbReference>
<proteinExistence type="predicted"/>
<feature type="transmembrane region" description="Helical" evidence="10">
    <location>
        <begin position="500"/>
        <end position="521"/>
    </location>
</feature>
<keyword evidence="4 10" id="KW-0812">Transmembrane</keyword>
<dbReference type="AlphaFoldDB" id="A0A8J2IC16"/>
<feature type="transmembrane region" description="Helical" evidence="10">
    <location>
        <begin position="533"/>
        <end position="555"/>
    </location>
</feature>
<feature type="transmembrane region" description="Helical" evidence="10">
    <location>
        <begin position="725"/>
        <end position="746"/>
    </location>
</feature>
<evidence type="ECO:0000256" key="10">
    <source>
        <dbReference type="SAM" id="Phobius"/>
    </source>
</evidence>
<dbReference type="GO" id="GO:0005886">
    <property type="term" value="C:plasma membrane"/>
    <property type="evidence" value="ECO:0007669"/>
    <property type="project" value="UniProtKB-SubCell"/>
</dbReference>
<dbReference type="GO" id="GO:0022857">
    <property type="term" value="F:transmembrane transporter activity"/>
    <property type="evidence" value="ECO:0007669"/>
    <property type="project" value="InterPro"/>
</dbReference>
<comment type="cofactor">
    <cofactor evidence="9">
        <name>heme</name>
        <dbReference type="ChEBI" id="CHEBI:30413"/>
    </cofactor>
</comment>
<dbReference type="InterPro" id="IPR001128">
    <property type="entry name" value="Cyt_P450"/>
</dbReference>
<dbReference type="GeneID" id="67011997"/>
<evidence type="ECO:0000313" key="12">
    <source>
        <dbReference type="Proteomes" id="UP000676310"/>
    </source>
</evidence>
<dbReference type="Gene3D" id="1.20.1250.20">
    <property type="entry name" value="MFS general substrate transporter like domains"/>
    <property type="match status" value="2"/>
</dbReference>
<dbReference type="FunFam" id="1.20.1250.20:FF:000011">
    <property type="entry name" value="MFS multidrug transporter, putative"/>
    <property type="match status" value="1"/>
</dbReference>
<comment type="caution">
    <text evidence="11">The sequence shown here is derived from an EMBL/GenBank/DDBJ whole genome shotgun (WGS) entry which is preliminary data.</text>
</comment>
<dbReference type="SUPFAM" id="SSF103473">
    <property type="entry name" value="MFS general substrate transporter"/>
    <property type="match status" value="1"/>
</dbReference>